<evidence type="ECO:0000313" key="15">
    <source>
        <dbReference type="EMBL" id="KAL3759721.1"/>
    </source>
</evidence>
<sequence>MMMFASAASAAAFRQAVARRSTISSIHRSYHATLLSLEKLNVTGLAERVNLSGQNVLMRVDLNVPLSKEDEVTVTDDTRLRAIVPTTKFLLDQGANVILCSHFGRPKGEIIEKGKNGRLNPVVEPLKALLGVDVKKVNDCMGEEVENVAKSLTSGEVMLLENTRFHKGETKNDPDLAAGLGKLADYFVMDAFGTAHRAHSSTAGVASHMKLSAAGFLLDKELKYLKGAVDEPVRPLCAIIGGAKVSTKLPVIESLIEKCDTILLGGGMIFTFYRALGYDVGKSMVEEEYIELAGKLMKQAEEKGVKLILPPDVVLADKFAEDANTAIAKASEISGEWMGLDVGPETLELFKEEIGRCNTIVFNGPMGVFEMKPFATGTITVAELMAEATDRGATTIVGGGDSVAAVNQAGLGSRVSHISTGGGASLELLEGKELPGGTLRAAISRHAHSGGNIGNGSHNDSTSTASEDQLTLLLRPSPGKQWYDKLHTWEKEQMKLGLDAMLFAGCMVAARRTFDTVVSQEMANNHSNRNDDEEDDNNSEEEDDVSAKDNQVNFRRKNNASNGMDIDEHDQLTNNHAQSNNGKLDRQQQLQQQQKPSTCTSFDNNTGRMNQSRGGGGIGGSGQRDMNNSHTNSMMRPPPLVPPPYYPQMHHHANNSQMHHHPNNHHLRHSLPLPPPHAHASMHHPMYGLGGGGSSGSSGMGLTPILPPPPPPPPPPPLLGMTQQQHHHHRSNSGSGYHPNMGPPSNVVMGGIVPGGGGGAGGGGGGGGAPPHPPYPLHNLPHLQHRGGEEDQYRKGDDNYYHRGSEGSGSGGGRDRRGERDRDQRDGRGASDTRNGDGSAKRPTSSSSSSRRGREQRGGGGGGGTSRSRSRTRSRSRSRGDRSYSRDRERRKGGGRSSRSRSRSRSSRGGSSRNRSGGGGSGSAGKRRGVDDNDDRRKGRDGRTATQSKQ</sequence>
<keyword evidence="7 12" id="KW-0808">Transferase</keyword>
<evidence type="ECO:0000256" key="1">
    <source>
        <dbReference type="ARBA" id="ARBA00000642"/>
    </source>
</evidence>
<dbReference type="Gene3D" id="3.40.50.1260">
    <property type="entry name" value="Phosphoglycerate kinase, N-terminal domain"/>
    <property type="match status" value="2"/>
</dbReference>
<keyword evidence="8" id="KW-0547">Nucleotide-binding</keyword>
<evidence type="ECO:0000256" key="14">
    <source>
        <dbReference type="SAM" id="MobiDB-lite"/>
    </source>
</evidence>
<feature type="compositionally biased region" description="Basic and acidic residues" evidence="14">
    <location>
        <begin position="786"/>
        <end position="805"/>
    </location>
</feature>
<dbReference type="FunFam" id="3.40.50.1260:FF:000006">
    <property type="entry name" value="Phosphoglycerate kinase"/>
    <property type="match status" value="1"/>
</dbReference>
<feature type="compositionally biased region" description="Pro residues" evidence="14">
    <location>
        <begin position="705"/>
        <end position="718"/>
    </location>
</feature>
<feature type="compositionally biased region" description="Basic and acidic residues" evidence="14">
    <location>
        <begin position="878"/>
        <end position="892"/>
    </location>
</feature>
<evidence type="ECO:0000256" key="4">
    <source>
        <dbReference type="ARBA" id="ARBA00011245"/>
    </source>
</evidence>
<reference evidence="15 16" key="1">
    <citation type="submission" date="2024-10" db="EMBL/GenBank/DDBJ databases">
        <title>Updated reference genomes for cyclostephanoid diatoms.</title>
        <authorList>
            <person name="Roberts W.R."/>
            <person name="Alverson A.J."/>
        </authorList>
    </citation>
    <scope>NUCLEOTIDE SEQUENCE [LARGE SCALE GENOMIC DNA]</scope>
    <source>
        <strain evidence="15 16">AJA232-27</strain>
    </source>
</reference>
<feature type="compositionally biased region" description="Gly residues" evidence="14">
    <location>
        <begin position="613"/>
        <end position="622"/>
    </location>
</feature>
<evidence type="ECO:0000256" key="3">
    <source>
        <dbReference type="ARBA" id="ARBA00008982"/>
    </source>
</evidence>
<evidence type="ECO:0000256" key="2">
    <source>
        <dbReference type="ARBA" id="ARBA00001946"/>
    </source>
</evidence>
<proteinExistence type="inferred from homology"/>
<dbReference type="FunFam" id="3.40.50.1260:FF:000003">
    <property type="entry name" value="Phosphoglycerate kinase"/>
    <property type="match status" value="1"/>
</dbReference>
<feature type="compositionally biased region" description="Polar residues" evidence="14">
    <location>
        <begin position="625"/>
        <end position="634"/>
    </location>
</feature>
<evidence type="ECO:0000256" key="8">
    <source>
        <dbReference type="ARBA" id="ARBA00022741"/>
    </source>
</evidence>
<dbReference type="GO" id="GO:0004618">
    <property type="term" value="F:phosphoglycerate kinase activity"/>
    <property type="evidence" value="ECO:0007669"/>
    <property type="project" value="UniProtKB-EC"/>
</dbReference>
<evidence type="ECO:0000256" key="7">
    <source>
        <dbReference type="ARBA" id="ARBA00022679"/>
    </source>
</evidence>
<dbReference type="InterPro" id="IPR015911">
    <property type="entry name" value="Phosphoglycerate_kinase_CS"/>
</dbReference>
<evidence type="ECO:0000256" key="6">
    <source>
        <dbReference type="ARBA" id="ARBA00016471"/>
    </source>
</evidence>
<feature type="compositionally biased region" description="Pro residues" evidence="14">
    <location>
        <begin position="636"/>
        <end position="646"/>
    </location>
</feature>
<dbReference type="InterPro" id="IPR001576">
    <property type="entry name" value="Phosphoglycerate_kinase"/>
</dbReference>
<feature type="compositionally biased region" description="Basic residues" evidence="14">
    <location>
        <begin position="893"/>
        <end position="906"/>
    </location>
</feature>
<dbReference type="PANTHER" id="PTHR11406:SF23">
    <property type="entry name" value="PHOSPHOGLYCERATE KINASE 1, CHLOROPLASTIC-RELATED"/>
    <property type="match status" value="1"/>
</dbReference>
<evidence type="ECO:0000256" key="5">
    <source>
        <dbReference type="ARBA" id="ARBA00013061"/>
    </source>
</evidence>
<dbReference type="HAMAP" id="MF_00145">
    <property type="entry name" value="Phosphoglyc_kinase"/>
    <property type="match status" value="1"/>
</dbReference>
<feature type="compositionally biased region" description="Basic residues" evidence="14">
    <location>
        <begin position="649"/>
        <end position="669"/>
    </location>
</feature>
<dbReference type="SUPFAM" id="SSF53748">
    <property type="entry name" value="Phosphoglycerate kinase"/>
    <property type="match status" value="1"/>
</dbReference>
<feature type="compositionally biased region" description="Gly residues" evidence="14">
    <location>
        <begin position="752"/>
        <end position="769"/>
    </location>
</feature>
<dbReference type="Proteomes" id="UP001530293">
    <property type="component" value="Unassembled WGS sequence"/>
</dbReference>
<dbReference type="GO" id="GO:0005524">
    <property type="term" value="F:ATP binding"/>
    <property type="evidence" value="ECO:0007669"/>
    <property type="project" value="UniProtKB-KW"/>
</dbReference>
<dbReference type="GO" id="GO:0005829">
    <property type="term" value="C:cytosol"/>
    <property type="evidence" value="ECO:0007669"/>
    <property type="project" value="UniProtKB-ARBA"/>
</dbReference>
<evidence type="ECO:0000313" key="16">
    <source>
        <dbReference type="Proteomes" id="UP001530293"/>
    </source>
</evidence>
<feature type="compositionally biased region" description="Polar residues" evidence="14">
    <location>
        <begin position="572"/>
        <end position="582"/>
    </location>
</feature>
<comment type="catalytic activity">
    <reaction evidence="1 12">
        <text>(2R)-3-phosphoglycerate + ATP = (2R)-3-phospho-glyceroyl phosphate + ADP</text>
        <dbReference type="Rhea" id="RHEA:14801"/>
        <dbReference type="ChEBI" id="CHEBI:30616"/>
        <dbReference type="ChEBI" id="CHEBI:57604"/>
        <dbReference type="ChEBI" id="CHEBI:58272"/>
        <dbReference type="ChEBI" id="CHEBI:456216"/>
        <dbReference type="EC" id="2.7.2.3"/>
    </reaction>
</comment>
<comment type="similarity">
    <text evidence="3 12">Belongs to the phosphoglycerate kinase family.</text>
</comment>
<dbReference type="CDD" id="cd00318">
    <property type="entry name" value="Phosphoglycerate_kinase"/>
    <property type="match status" value="1"/>
</dbReference>
<dbReference type="PROSITE" id="PS00111">
    <property type="entry name" value="PGLYCERATE_KINASE"/>
    <property type="match status" value="1"/>
</dbReference>
<comment type="pathway">
    <text evidence="12">Carbohydrate degradation; glycolysis; pyruvate from D-glyceraldehyde 3-phosphate: step 2/5.</text>
</comment>
<keyword evidence="16" id="KW-1185">Reference proteome</keyword>
<dbReference type="EC" id="2.7.2.3" evidence="5 12"/>
<evidence type="ECO:0000256" key="12">
    <source>
        <dbReference type="RuleBase" id="RU000532"/>
    </source>
</evidence>
<comment type="caution">
    <text evidence="15">The sequence shown here is derived from an EMBL/GenBank/DDBJ whole genome shotgun (WGS) entry which is preliminary data.</text>
</comment>
<evidence type="ECO:0000256" key="9">
    <source>
        <dbReference type="ARBA" id="ARBA00022777"/>
    </source>
</evidence>
<feature type="compositionally biased region" description="Gly residues" evidence="14">
    <location>
        <begin position="688"/>
        <end position="699"/>
    </location>
</feature>
<feature type="compositionally biased region" description="Basic and acidic residues" evidence="14">
    <location>
        <begin position="813"/>
        <end position="835"/>
    </location>
</feature>
<evidence type="ECO:0000256" key="11">
    <source>
        <dbReference type="ARBA" id="ARBA00022842"/>
    </source>
</evidence>
<dbReference type="InterPro" id="IPR015824">
    <property type="entry name" value="Phosphoglycerate_kinase_N"/>
</dbReference>
<dbReference type="PANTHER" id="PTHR11406">
    <property type="entry name" value="PHOSPHOGLYCERATE KINASE"/>
    <property type="match status" value="1"/>
</dbReference>
<feature type="compositionally biased region" description="Acidic residues" evidence="14">
    <location>
        <begin position="531"/>
        <end position="544"/>
    </location>
</feature>
<dbReference type="InterPro" id="IPR036043">
    <property type="entry name" value="Phosphoglycerate_kinase_sf"/>
</dbReference>
<feature type="compositionally biased region" description="Polar residues" evidence="14">
    <location>
        <begin position="595"/>
        <end position="610"/>
    </location>
</feature>
<accession>A0ABD3M6Q4</accession>
<keyword evidence="11" id="KW-0460">Magnesium</keyword>
<keyword evidence="9 12" id="KW-0418">Kinase</keyword>
<feature type="compositionally biased region" description="Basic residues" evidence="14">
    <location>
        <begin position="868"/>
        <end position="877"/>
    </location>
</feature>
<keyword evidence="10" id="KW-0067">ATP-binding</keyword>
<gene>
    <name evidence="15" type="ORF">ACHAWU_008215</name>
</gene>
<evidence type="ECO:0000256" key="10">
    <source>
        <dbReference type="ARBA" id="ARBA00022840"/>
    </source>
</evidence>
<feature type="compositionally biased region" description="Basic and acidic residues" evidence="14">
    <location>
        <begin position="928"/>
        <end position="943"/>
    </location>
</feature>
<dbReference type="EMBL" id="JALLBG020000197">
    <property type="protein sequence ID" value="KAL3759721.1"/>
    <property type="molecule type" value="Genomic_DNA"/>
</dbReference>
<dbReference type="PRINTS" id="PR00477">
    <property type="entry name" value="PHGLYCKINASE"/>
</dbReference>
<evidence type="ECO:0000256" key="13">
    <source>
        <dbReference type="RuleBase" id="RU000696"/>
    </source>
</evidence>
<dbReference type="AlphaFoldDB" id="A0ABD3M6Q4"/>
<feature type="region of interest" description="Disordered" evidence="14">
    <location>
        <begin position="447"/>
        <end position="467"/>
    </location>
</feature>
<comment type="cofactor">
    <cofactor evidence="2">
        <name>Mg(2+)</name>
        <dbReference type="ChEBI" id="CHEBI:18420"/>
    </cofactor>
</comment>
<name>A0ABD3M6Q4_9STRA</name>
<organism evidence="15 16">
    <name type="scientific">Discostella pseudostelligera</name>
    <dbReference type="NCBI Taxonomy" id="259834"/>
    <lineage>
        <taxon>Eukaryota</taxon>
        <taxon>Sar</taxon>
        <taxon>Stramenopiles</taxon>
        <taxon>Ochrophyta</taxon>
        <taxon>Bacillariophyta</taxon>
        <taxon>Coscinodiscophyceae</taxon>
        <taxon>Thalassiosirophycidae</taxon>
        <taxon>Stephanodiscales</taxon>
        <taxon>Stephanodiscaceae</taxon>
        <taxon>Discostella</taxon>
    </lineage>
</organism>
<feature type="region of interest" description="Disordered" evidence="14">
    <location>
        <begin position="522"/>
        <end position="950"/>
    </location>
</feature>
<comment type="subunit">
    <text evidence="4 13">Monomer.</text>
</comment>
<dbReference type="Pfam" id="PF00162">
    <property type="entry name" value="PGK"/>
    <property type="match status" value="1"/>
</dbReference>
<protein>
    <recommendedName>
        <fullName evidence="6 12">Phosphoglycerate kinase</fullName>
        <ecNumber evidence="5 12">2.7.2.3</ecNumber>
    </recommendedName>
</protein>